<dbReference type="EMBL" id="CP120374">
    <property type="protein sequence ID" value="WEX91053.1"/>
    <property type="molecule type" value="Genomic_DNA"/>
</dbReference>
<evidence type="ECO:0000256" key="1">
    <source>
        <dbReference type="ARBA" id="ARBA00007749"/>
    </source>
</evidence>
<dbReference type="PANTHER" id="PTHR42978">
    <property type="entry name" value="QUORUM-QUENCHING LACTONASE YTNP-RELATED-RELATED"/>
    <property type="match status" value="1"/>
</dbReference>
<feature type="domain" description="Metallo-beta-lactamase" evidence="5">
    <location>
        <begin position="40"/>
        <end position="239"/>
    </location>
</feature>
<keyword evidence="3" id="KW-0378">Hydrolase</keyword>
<dbReference type="RefSeq" id="WP_280663017.1">
    <property type="nucleotide sequence ID" value="NZ_CP120374.1"/>
</dbReference>
<dbReference type="InterPro" id="IPR051013">
    <property type="entry name" value="MBL_superfamily_lactonases"/>
</dbReference>
<reference evidence="6 7" key="1">
    <citation type="submission" date="2023-03" db="EMBL/GenBank/DDBJ databases">
        <authorList>
            <person name="Kaur S."/>
            <person name="Espinosa-Saiz D."/>
            <person name="Velazquez E."/>
            <person name="Menendez E."/>
            <person name="diCenzo G.C."/>
        </authorList>
    </citation>
    <scope>NUCLEOTIDE SEQUENCE [LARGE SCALE GENOMIC DNA]</scope>
    <source>
        <strain evidence="6 7">LMG 24692</strain>
    </source>
</reference>
<comment type="similarity">
    <text evidence="1">Belongs to the metallo-beta-lactamase superfamily.</text>
</comment>
<keyword evidence="7" id="KW-1185">Reference proteome</keyword>
<accession>A0ABY8DJG4</accession>
<dbReference type="Gene3D" id="3.60.15.10">
    <property type="entry name" value="Ribonuclease Z/Hydroxyacylglutathione hydrolase-like"/>
    <property type="match status" value="1"/>
</dbReference>
<keyword evidence="2" id="KW-0479">Metal-binding</keyword>
<dbReference type="InterPro" id="IPR001279">
    <property type="entry name" value="Metallo-B-lactamas"/>
</dbReference>
<sequence length="266" mass="29442">MYVVSAGPLDIGEPDKAFDAAHCDHGEVYELSSEGRIVVEQNVLAVRSQGRVAIFETGAPFRDTGSNPLHAGLVSAGFELDRIDAIIPTHAHLDHVGGIMAPAGHRNFRNAAIHLHASDVEFWLADERLGTRGEHSALVARRNLVPNLDRLEFHVDDQETFPNVTAMHTPGHTVGHTSFVIGSGNDFLFVVGDIVHHQCQLAHPRMKMLFDTDPDAGVETRVRMLEYLALRSMPAFFYHFPFPGLGYVERVGDGYRFSPLSDRKWG</sequence>
<dbReference type="SUPFAM" id="SSF56281">
    <property type="entry name" value="Metallo-hydrolase/oxidoreductase"/>
    <property type="match status" value="1"/>
</dbReference>
<dbReference type="Proteomes" id="UP001229355">
    <property type="component" value="Chromosome 2"/>
</dbReference>
<keyword evidence="4" id="KW-0862">Zinc</keyword>
<dbReference type="PANTHER" id="PTHR42978:SF6">
    <property type="entry name" value="QUORUM-QUENCHING LACTONASE YTNP-RELATED"/>
    <property type="match status" value="1"/>
</dbReference>
<dbReference type="SMART" id="SM00849">
    <property type="entry name" value="Lactamase_B"/>
    <property type="match status" value="1"/>
</dbReference>
<name>A0ABY8DJG4_9HYPH</name>
<evidence type="ECO:0000259" key="5">
    <source>
        <dbReference type="SMART" id="SM00849"/>
    </source>
</evidence>
<evidence type="ECO:0000313" key="6">
    <source>
        <dbReference type="EMBL" id="WEX91053.1"/>
    </source>
</evidence>
<evidence type="ECO:0000256" key="4">
    <source>
        <dbReference type="ARBA" id="ARBA00022833"/>
    </source>
</evidence>
<evidence type="ECO:0000256" key="2">
    <source>
        <dbReference type="ARBA" id="ARBA00022723"/>
    </source>
</evidence>
<evidence type="ECO:0000256" key="3">
    <source>
        <dbReference type="ARBA" id="ARBA00022801"/>
    </source>
</evidence>
<gene>
    <name evidence="6" type="ORF">PZN02_004659</name>
</gene>
<protein>
    <submittedName>
        <fullName evidence="6">MBL fold metallo-hydrolase</fullName>
    </submittedName>
</protein>
<dbReference type="Pfam" id="PF00753">
    <property type="entry name" value="Lactamase_B"/>
    <property type="match status" value="1"/>
</dbReference>
<evidence type="ECO:0000313" key="7">
    <source>
        <dbReference type="Proteomes" id="UP001229355"/>
    </source>
</evidence>
<dbReference type="InterPro" id="IPR036866">
    <property type="entry name" value="RibonucZ/Hydroxyglut_hydro"/>
</dbReference>
<organism evidence="6 7">
    <name type="scientific">Sinorhizobium garamanticum</name>
    <dbReference type="NCBI Taxonomy" id="680247"/>
    <lineage>
        <taxon>Bacteria</taxon>
        <taxon>Pseudomonadati</taxon>
        <taxon>Pseudomonadota</taxon>
        <taxon>Alphaproteobacteria</taxon>
        <taxon>Hyphomicrobiales</taxon>
        <taxon>Rhizobiaceae</taxon>
        <taxon>Sinorhizobium/Ensifer group</taxon>
        <taxon>Sinorhizobium</taxon>
    </lineage>
</organism>
<proteinExistence type="inferred from homology"/>